<protein>
    <submittedName>
        <fullName evidence="2">Uncharacterized protein</fullName>
    </submittedName>
</protein>
<proteinExistence type="predicted"/>
<gene>
    <name evidence="2" type="ORF">D5H75_34630</name>
</gene>
<evidence type="ECO:0000313" key="2">
    <source>
        <dbReference type="EMBL" id="RJL22731.1"/>
    </source>
</evidence>
<organism evidence="2 3">
    <name type="scientific">Bailinhaonella thermotolerans</name>
    <dbReference type="NCBI Taxonomy" id="1070861"/>
    <lineage>
        <taxon>Bacteria</taxon>
        <taxon>Bacillati</taxon>
        <taxon>Actinomycetota</taxon>
        <taxon>Actinomycetes</taxon>
        <taxon>Streptosporangiales</taxon>
        <taxon>Streptosporangiaceae</taxon>
        <taxon>Bailinhaonella</taxon>
    </lineage>
</organism>
<name>A0A3A4A4L6_9ACTN</name>
<dbReference type="RefSeq" id="WP_119930823.1">
    <property type="nucleotide sequence ID" value="NZ_QZEY01000021.1"/>
</dbReference>
<dbReference type="Proteomes" id="UP000265768">
    <property type="component" value="Unassembled WGS sequence"/>
</dbReference>
<keyword evidence="3" id="KW-1185">Reference proteome</keyword>
<feature type="region of interest" description="Disordered" evidence="1">
    <location>
        <begin position="1"/>
        <end position="72"/>
    </location>
</feature>
<comment type="caution">
    <text evidence="2">The sequence shown here is derived from an EMBL/GenBank/DDBJ whole genome shotgun (WGS) entry which is preliminary data.</text>
</comment>
<evidence type="ECO:0000256" key="1">
    <source>
        <dbReference type="SAM" id="MobiDB-lite"/>
    </source>
</evidence>
<reference evidence="2 3" key="1">
    <citation type="submission" date="2018-09" db="EMBL/GenBank/DDBJ databases">
        <title>YIM 75507 draft genome.</title>
        <authorList>
            <person name="Tang S."/>
            <person name="Feng Y."/>
        </authorList>
    </citation>
    <scope>NUCLEOTIDE SEQUENCE [LARGE SCALE GENOMIC DNA]</scope>
    <source>
        <strain evidence="2 3">YIM 75507</strain>
    </source>
</reference>
<dbReference type="OrthoDB" id="4333174at2"/>
<dbReference type="EMBL" id="QZEY01000021">
    <property type="protein sequence ID" value="RJL22731.1"/>
    <property type="molecule type" value="Genomic_DNA"/>
</dbReference>
<accession>A0A3A4A4L6</accession>
<evidence type="ECO:0000313" key="3">
    <source>
        <dbReference type="Proteomes" id="UP000265768"/>
    </source>
</evidence>
<dbReference type="AlphaFoldDB" id="A0A3A4A4L6"/>
<sequence length="72" mass="7491">MVNPQQPEMRRSGRGQTTQEGVEANSPRSKVGKGTAKSLGKGRGHPHGTDRMNKGGGKGGGVPPDQRPPHPA</sequence>